<protein>
    <submittedName>
        <fullName evidence="1">Stage V sporulation protein AE</fullName>
    </submittedName>
</protein>
<dbReference type="InterPro" id="IPR025914">
    <property type="entry name" value="SpoVAE"/>
</dbReference>
<sequence length="207" mass="22645">MSEKRKIIIITDGDEYAKRAVERVASEVGGRCISLSYGNPTLLTGPDVLNLIKMAPYDPVLVMFDDSGLIGEGSGETAMKYIASHKDIEVLGLIAVASNTRQNEWTRVDLSIDREGKLTPYGVDKNGVPELEIGRLHGDTVYCIDQLHIPLVVGVGDIGKMAGKDSADIGAPITRKAVELILERSGFNNEQYNTPYIEENMDDFSEI</sequence>
<dbReference type="RefSeq" id="WP_204543855.1">
    <property type="nucleotide sequence ID" value="NZ_JAFBFI010000011.1"/>
</dbReference>
<dbReference type="Pfam" id="PF14097">
    <property type="entry name" value="SpoVAE"/>
    <property type="match status" value="1"/>
</dbReference>
<gene>
    <name evidence="1" type="ORF">JOC77_002615</name>
</gene>
<dbReference type="Proteomes" id="UP000823486">
    <property type="component" value="Unassembled WGS sequence"/>
</dbReference>
<reference evidence="1 2" key="1">
    <citation type="submission" date="2021-01" db="EMBL/GenBank/DDBJ databases">
        <title>Genomic Encyclopedia of Type Strains, Phase IV (KMG-IV): sequencing the most valuable type-strain genomes for metagenomic binning, comparative biology and taxonomic classification.</title>
        <authorList>
            <person name="Goeker M."/>
        </authorList>
    </citation>
    <scope>NUCLEOTIDE SEQUENCE [LARGE SCALE GENOMIC DNA]</scope>
    <source>
        <strain evidence="1 2">DSM 105482</strain>
    </source>
</reference>
<evidence type="ECO:0000313" key="2">
    <source>
        <dbReference type="Proteomes" id="UP000823486"/>
    </source>
</evidence>
<proteinExistence type="predicted"/>
<keyword evidence="2" id="KW-1185">Reference proteome</keyword>
<comment type="caution">
    <text evidence="1">The sequence shown here is derived from an EMBL/GenBank/DDBJ whole genome shotgun (WGS) entry which is preliminary data.</text>
</comment>
<name>A0ABS2QJQ3_9BACI</name>
<accession>A0ABS2QJQ3</accession>
<dbReference type="EMBL" id="JAFBFI010000011">
    <property type="protein sequence ID" value="MBM7693175.1"/>
    <property type="molecule type" value="Genomic_DNA"/>
</dbReference>
<organism evidence="1 2">
    <name type="scientific">Peribacillus deserti</name>
    <dbReference type="NCBI Taxonomy" id="673318"/>
    <lineage>
        <taxon>Bacteria</taxon>
        <taxon>Bacillati</taxon>
        <taxon>Bacillota</taxon>
        <taxon>Bacilli</taxon>
        <taxon>Bacillales</taxon>
        <taxon>Bacillaceae</taxon>
        <taxon>Peribacillus</taxon>
    </lineage>
</organism>
<evidence type="ECO:0000313" key="1">
    <source>
        <dbReference type="EMBL" id="MBM7693175.1"/>
    </source>
</evidence>